<dbReference type="InterPro" id="IPR036388">
    <property type="entry name" value="WH-like_DNA-bd_sf"/>
</dbReference>
<dbReference type="InterPro" id="IPR036390">
    <property type="entry name" value="WH_DNA-bd_sf"/>
</dbReference>
<proteinExistence type="predicted"/>
<keyword evidence="7" id="KW-1185">Reference proteome</keyword>
<dbReference type="PANTHER" id="PTHR42756">
    <property type="entry name" value="TRANSCRIPTIONAL REGULATOR, MARR"/>
    <property type="match status" value="1"/>
</dbReference>
<reference evidence="6 7" key="1">
    <citation type="submission" date="2019-09" db="EMBL/GenBank/DDBJ databases">
        <authorList>
            <person name="Wang X."/>
        </authorList>
    </citation>
    <scope>NUCLEOTIDE SEQUENCE [LARGE SCALE GENOMIC DNA]</scope>
    <source>
        <strain evidence="6 7">CICC 11023</strain>
    </source>
</reference>
<keyword evidence="2" id="KW-0238">DNA-binding</keyword>
<dbReference type="PANTHER" id="PTHR42756:SF1">
    <property type="entry name" value="TRANSCRIPTIONAL REPRESSOR OF EMRAB OPERON"/>
    <property type="match status" value="1"/>
</dbReference>
<dbReference type="OrthoDB" id="69852at2"/>
<feature type="domain" description="HTH marR-type" evidence="5">
    <location>
        <begin position="7"/>
        <end position="139"/>
    </location>
</feature>
<dbReference type="RefSeq" id="WP_150403377.1">
    <property type="nucleotide sequence ID" value="NZ_VXLC01000008.1"/>
</dbReference>
<evidence type="ECO:0000256" key="3">
    <source>
        <dbReference type="ARBA" id="ARBA00023163"/>
    </source>
</evidence>
<evidence type="ECO:0000256" key="1">
    <source>
        <dbReference type="ARBA" id="ARBA00023015"/>
    </source>
</evidence>
<dbReference type="PROSITE" id="PS50995">
    <property type="entry name" value="HTH_MARR_2"/>
    <property type="match status" value="1"/>
</dbReference>
<comment type="caution">
    <text evidence="6">The sequence shown here is derived from an EMBL/GenBank/DDBJ whole genome shotgun (WGS) entry which is preliminary data.</text>
</comment>
<feature type="compositionally biased region" description="Basic and acidic residues" evidence="4">
    <location>
        <begin position="149"/>
        <end position="163"/>
    </location>
</feature>
<gene>
    <name evidence="6" type="ORF">F3087_19195</name>
</gene>
<name>A0A5N0EDQ3_9NOCA</name>
<keyword evidence="1" id="KW-0805">Transcription regulation</keyword>
<evidence type="ECO:0000259" key="5">
    <source>
        <dbReference type="PROSITE" id="PS50995"/>
    </source>
</evidence>
<protein>
    <submittedName>
        <fullName evidence="6">MarR family transcriptional regulator</fullName>
    </submittedName>
</protein>
<dbReference type="SMART" id="SM00347">
    <property type="entry name" value="HTH_MARR"/>
    <property type="match status" value="1"/>
</dbReference>
<evidence type="ECO:0000256" key="4">
    <source>
        <dbReference type="SAM" id="MobiDB-lite"/>
    </source>
</evidence>
<accession>A0A5N0EDQ3</accession>
<dbReference type="InterPro" id="IPR000835">
    <property type="entry name" value="HTH_MarR-typ"/>
</dbReference>
<dbReference type="PRINTS" id="PR00598">
    <property type="entry name" value="HTHMARR"/>
</dbReference>
<dbReference type="SUPFAM" id="SSF46785">
    <property type="entry name" value="Winged helix' DNA-binding domain"/>
    <property type="match status" value="1"/>
</dbReference>
<dbReference type="Gene3D" id="1.10.10.10">
    <property type="entry name" value="Winged helix-like DNA-binding domain superfamily/Winged helix DNA-binding domain"/>
    <property type="match status" value="1"/>
</dbReference>
<organism evidence="6 7">
    <name type="scientific">Nocardia colli</name>
    <dbReference type="NCBI Taxonomy" id="2545717"/>
    <lineage>
        <taxon>Bacteria</taxon>
        <taxon>Bacillati</taxon>
        <taxon>Actinomycetota</taxon>
        <taxon>Actinomycetes</taxon>
        <taxon>Mycobacteriales</taxon>
        <taxon>Nocardiaceae</taxon>
        <taxon>Nocardia</taxon>
    </lineage>
</organism>
<feature type="region of interest" description="Disordered" evidence="4">
    <location>
        <begin position="144"/>
        <end position="163"/>
    </location>
</feature>
<keyword evidence="3" id="KW-0804">Transcription</keyword>
<sequence>MTEWRPESAPAQLINHAARLFALLHDSRLRALGITAGQIPVLGSLADGSALTQKELATRSSAGQPAMAELLARMQRDGLIQRTPHPNDRRSSLVALTDQAKSLLPEAREVLARGHADALTGFDESEIQHLAALLTRLIANLEEAVSSADDSRKDSTPTKSDSD</sequence>
<evidence type="ECO:0000313" key="6">
    <source>
        <dbReference type="EMBL" id="KAA8887046.1"/>
    </source>
</evidence>
<dbReference type="Proteomes" id="UP000323876">
    <property type="component" value="Unassembled WGS sequence"/>
</dbReference>
<evidence type="ECO:0000256" key="2">
    <source>
        <dbReference type="ARBA" id="ARBA00023125"/>
    </source>
</evidence>
<dbReference type="AlphaFoldDB" id="A0A5N0EDQ3"/>
<dbReference type="Pfam" id="PF01047">
    <property type="entry name" value="MarR"/>
    <property type="match status" value="1"/>
</dbReference>
<evidence type="ECO:0000313" key="7">
    <source>
        <dbReference type="Proteomes" id="UP000323876"/>
    </source>
</evidence>
<dbReference type="EMBL" id="VXLC01000008">
    <property type="protein sequence ID" value="KAA8887046.1"/>
    <property type="molecule type" value="Genomic_DNA"/>
</dbReference>
<dbReference type="GO" id="GO:0003700">
    <property type="term" value="F:DNA-binding transcription factor activity"/>
    <property type="evidence" value="ECO:0007669"/>
    <property type="project" value="InterPro"/>
</dbReference>
<dbReference type="GO" id="GO:0003677">
    <property type="term" value="F:DNA binding"/>
    <property type="evidence" value="ECO:0007669"/>
    <property type="project" value="UniProtKB-KW"/>
</dbReference>